<evidence type="ECO:0000313" key="2">
    <source>
        <dbReference type="EMBL" id="MDQ0428986.1"/>
    </source>
</evidence>
<gene>
    <name evidence="2" type="ORF">QOZ98_001813</name>
</gene>
<comment type="caution">
    <text evidence="2">The sequence shown here is derived from an EMBL/GenBank/DDBJ whole genome shotgun (WGS) entry which is preliminary data.</text>
</comment>
<reference evidence="2 3" key="1">
    <citation type="submission" date="2023-07" db="EMBL/GenBank/DDBJ databases">
        <title>Genomic Encyclopedia of Type Strains, Phase IV (KMG-IV): sequencing the most valuable type-strain genomes for metagenomic binning, comparative biology and taxonomic classification.</title>
        <authorList>
            <person name="Goeker M."/>
        </authorList>
    </citation>
    <scope>NUCLEOTIDE SEQUENCE [LARGE SCALE GENOMIC DNA]</scope>
    <source>
        <strain evidence="2 3">DSM 16419</strain>
    </source>
</reference>
<dbReference type="InterPro" id="IPR013096">
    <property type="entry name" value="Cupin_2"/>
</dbReference>
<proteinExistence type="predicted"/>
<feature type="domain" description="Cupin type-2" evidence="1">
    <location>
        <begin position="52"/>
        <end position="104"/>
    </location>
</feature>
<evidence type="ECO:0000259" key="1">
    <source>
        <dbReference type="Pfam" id="PF07883"/>
    </source>
</evidence>
<dbReference type="InterPro" id="IPR014710">
    <property type="entry name" value="RmlC-like_jellyroll"/>
</dbReference>
<dbReference type="PANTHER" id="PTHR36448">
    <property type="entry name" value="BLR7373 PROTEIN"/>
    <property type="match status" value="1"/>
</dbReference>
<keyword evidence="3" id="KW-1185">Reference proteome</keyword>
<dbReference type="InterPro" id="IPR047121">
    <property type="entry name" value="YjiB-like"/>
</dbReference>
<evidence type="ECO:0000313" key="3">
    <source>
        <dbReference type="Proteomes" id="UP001241988"/>
    </source>
</evidence>
<dbReference type="PANTHER" id="PTHR36448:SF2">
    <property type="entry name" value="CUPIN TYPE-1 DOMAIN-CONTAINING PROTEIN"/>
    <property type="match status" value="1"/>
</dbReference>
<dbReference type="InterPro" id="IPR014500">
    <property type="entry name" value="UCP019307_cupin"/>
</dbReference>
<accession>A0ABU0GUF8</accession>
<name>A0ABU0GUF8_9BACL</name>
<dbReference type="Gene3D" id="2.60.120.10">
    <property type="entry name" value="Jelly Rolls"/>
    <property type="match status" value="1"/>
</dbReference>
<dbReference type="SUPFAM" id="SSF51182">
    <property type="entry name" value="RmlC-like cupins"/>
    <property type="match status" value="1"/>
</dbReference>
<dbReference type="EMBL" id="JAUSWB010000004">
    <property type="protein sequence ID" value="MDQ0428986.1"/>
    <property type="molecule type" value="Genomic_DNA"/>
</dbReference>
<dbReference type="CDD" id="cd02219">
    <property type="entry name" value="cupin_YjlB-like"/>
    <property type="match status" value="1"/>
</dbReference>
<dbReference type="Proteomes" id="UP001241988">
    <property type="component" value="Unassembled WGS sequence"/>
</dbReference>
<sequence>MENSQFYRFEDDGAIPNNPSLEVIVYPAAFKENPQEIETVFNSHDWTNSWTGGVFEYHHYHSNTHEVLGVQSGSATLQIGGEQGKELAVAAGDVVLLPAGTGHKKLEASKDFKIVGAYPGGVSYNLKTGEPGERPYVLEDIQNTPLPKNDPVFGTEGPVIEKWT</sequence>
<protein>
    <submittedName>
        <fullName evidence="2">Uncharacterized protein YjlB</fullName>
    </submittedName>
</protein>
<dbReference type="Pfam" id="PF07883">
    <property type="entry name" value="Cupin_2"/>
    <property type="match status" value="1"/>
</dbReference>
<organism evidence="2 3">
    <name type="scientific">Planomicrobium stackebrandtii</name>
    <dbReference type="NCBI Taxonomy" id="253160"/>
    <lineage>
        <taxon>Bacteria</taxon>
        <taxon>Bacillati</taxon>
        <taxon>Bacillota</taxon>
        <taxon>Bacilli</taxon>
        <taxon>Bacillales</taxon>
        <taxon>Caryophanaceae</taxon>
        <taxon>Planomicrobium</taxon>
    </lineage>
</organism>
<dbReference type="InterPro" id="IPR011051">
    <property type="entry name" value="RmlC_Cupin_sf"/>
</dbReference>
<dbReference type="PIRSF" id="PIRSF019307">
    <property type="entry name" value="UCP019307"/>
    <property type="match status" value="1"/>
</dbReference>
<dbReference type="RefSeq" id="WP_308787129.1">
    <property type="nucleotide sequence ID" value="NZ_JAUSWB010000004.1"/>
</dbReference>